<keyword evidence="1" id="KW-0812">Transmembrane</keyword>
<reference evidence="2 3" key="1">
    <citation type="submission" date="2018-10" db="EMBL/GenBank/DDBJ databases">
        <title>Genomic Encyclopedia of Type Strains, Phase IV (KMG-IV): sequencing the most valuable type-strain genomes for metagenomic binning, comparative biology and taxonomic classification.</title>
        <authorList>
            <person name="Goeker M."/>
        </authorList>
    </citation>
    <scope>NUCLEOTIDE SEQUENCE [LARGE SCALE GENOMIC DNA]</scope>
    <source>
        <strain evidence="2 3">DSM 4734</strain>
    </source>
</reference>
<dbReference type="RefSeq" id="WP_121212063.1">
    <property type="nucleotide sequence ID" value="NZ_RBIM01000006.1"/>
</dbReference>
<sequence length="111" mass="12172">MRLRTRNGQLTLGSIYKLVVTGWTLAWCMLFAIFFVLMILMALTGAPVTVNNSSVTGLGPVLLASLPMMVLMPVIVIIQALIFGGLFVLAMMIYRMFRPITVETDNTGVFG</sequence>
<evidence type="ECO:0000313" key="3">
    <source>
        <dbReference type="Proteomes" id="UP000273675"/>
    </source>
</evidence>
<keyword evidence="1" id="KW-1133">Transmembrane helix</keyword>
<dbReference type="OrthoDB" id="7632528at2"/>
<feature type="transmembrane region" description="Helical" evidence="1">
    <location>
        <begin position="20"/>
        <end position="43"/>
    </location>
</feature>
<organism evidence="2 3">
    <name type="scientific">Maricaulis maris</name>
    <dbReference type="NCBI Taxonomy" id="74318"/>
    <lineage>
        <taxon>Bacteria</taxon>
        <taxon>Pseudomonadati</taxon>
        <taxon>Pseudomonadota</taxon>
        <taxon>Alphaproteobacteria</taxon>
        <taxon>Maricaulales</taxon>
        <taxon>Maricaulaceae</taxon>
        <taxon>Maricaulis</taxon>
    </lineage>
</organism>
<dbReference type="AlphaFoldDB" id="A0A495D1Y8"/>
<gene>
    <name evidence="2" type="ORF">C7435_2675</name>
</gene>
<comment type="caution">
    <text evidence="2">The sequence shown here is derived from an EMBL/GenBank/DDBJ whole genome shotgun (WGS) entry which is preliminary data.</text>
</comment>
<protein>
    <submittedName>
        <fullName evidence="2">Uncharacterized protein</fullName>
    </submittedName>
</protein>
<feature type="transmembrane region" description="Helical" evidence="1">
    <location>
        <begin position="63"/>
        <end position="89"/>
    </location>
</feature>
<evidence type="ECO:0000256" key="1">
    <source>
        <dbReference type="SAM" id="Phobius"/>
    </source>
</evidence>
<keyword evidence="1" id="KW-0472">Membrane</keyword>
<dbReference type="Proteomes" id="UP000273675">
    <property type="component" value="Unassembled WGS sequence"/>
</dbReference>
<name>A0A495D1Y8_9PROT</name>
<accession>A0A495D1Y8</accession>
<proteinExistence type="predicted"/>
<evidence type="ECO:0000313" key="2">
    <source>
        <dbReference type="EMBL" id="RKQ95572.1"/>
    </source>
</evidence>
<dbReference type="EMBL" id="RBIM01000006">
    <property type="protein sequence ID" value="RKQ95572.1"/>
    <property type="molecule type" value="Genomic_DNA"/>
</dbReference>